<feature type="transmembrane region" description="Helical" evidence="6">
    <location>
        <begin position="236"/>
        <end position="259"/>
    </location>
</feature>
<sequence length="321" mass="34803">MKKLVGLIVSAGILALLYTFIDIRSIWAAAQQTRPAWLIAGLAFTGLLTLLTSWRFTIIVSGTHLGFLEANRLILAASTLNMILPSKLGDLAKAHVLSRRHGMKASLSLAIVVLEKAVDMMSLLFWGVFGIIFVGATQPAMLWLLLPVSSAALAIAVLIAPWPVLPFVLRSLGGVLPTRLTLALEAFAASWQEMLHWFWLGKVRASRVLLLSLVIWGAHLFQFWLFCQAVDAHVPLLANAAFATLSILVGLLPLTFAGVGTRDTAIVFFYAPYLVPQQAALLGVLATLRYVIPAIAGAPFIADFAGLTDRNMKAAPVREDR</sequence>
<keyword evidence="8" id="KW-1185">Reference proteome</keyword>
<protein>
    <submittedName>
        <fullName evidence="7">Uncharacterized protein</fullName>
    </submittedName>
</protein>
<keyword evidence="2" id="KW-1003">Cell membrane</keyword>
<accession>A0A7X0JMZ5</accession>
<evidence type="ECO:0000313" key="7">
    <source>
        <dbReference type="EMBL" id="MBB6510553.1"/>
    </source>
</evidence>
<comment type="subcellular location">
    <subcellularLocation>
        <location evidence="1">Cell membrane</location>
        <topology evidence="1">Multi-pass membrane protein</topology>
    </subcellularLocation>
</comment>
<dbReference type="RefSeq" id="WP_184655706.1">
    <property type="nucleotide sequence ID" value="NZ_JACHBU010000009.1"/>
</dbReference>
<feature type="transmembrane region" description="Helical" evidence="6">
    <location>
        <begin position="279"/>
        <end position="302"/>
    </location>
</feature>
<keyword evidence="3 6" id="KW-0812">Transmembrane</keyword>
<feature type="transmembrane region" description="Helical" evidence="6">
    <location>
        <begin position="38"/>
        <end position="58"/>
    </location>
</feature>
<dbReference type="NCBIfam" id="TIGR00374">
    <property type="entry name" value="flippase-like domain"/>
    <property type="match status" value="1"/>
</dbReference>
<name>A0A7X0JMZ5_9HYPH</name>
<evidence type="ECO:0000256" key="6">
    <source>
        <dbReference type="SAM" id="Phobius"/>
    </source>
</evidence>
<dbReference type="InterPro" id="IPR022791">
    <property type="entry name" value="L-PG_synthase/AglD"/>
</dbReference>
<keyword evidence="5 6" id="KW-0472">Membrane</keyword>
<dbReference type="Pfam" id="PF03706">
    <property type="entry name" value="LPG_synthase_TM"/>
    <property type="match status" value="1"/>
</dbReference>
<reference evidence="7 8" key="1">
    <citation type="submission" date="2020-08" db="EMBL/GenBank/DDBJ databases">
        <title>The Agave Microbiome: Exploring the role of microbial communities in plant adaptations to desert environments.</title>
        <authorList>
            <person name="Partida-Martinez L.P."/>
        </authorList>
    </citation>
    <scope>NUCLEOTIDE SEQUENCE [LARGE SCALE GENOMIC DNA]</scope>
    <source>
        <strain evidence="7 8">AS3.12</strain>
    </source>
</reference>
<evidence type="ECO:0000256" key="1">
    <source>
        <dbReference type="ARBA" id="ARBA00004651"/>
    </source>
</evidence>
<dbReference type="AlphaFoldDB" id="A0A7X0JMZ5"/>
<evidence type="ECO:0000256" key="2">
    <source>
        <dbReference type="ARBA" id="ARBA00022475"/>
    </source>
</evidence>
<organism evidence="7 8">
    <name type="scientific">Rhizobium soli</name>
    <dbReference type="NCBI Taxonomy" id="424798"/>
    <lineage>
        <taxon>Bacteria</taxon>
        <taxon>Pseudomonadati</taxon>
        <taxon>Pseudomonadota</taxon>
        <taxon>Alphaproteobacteria</taxon>
        <taxon>Hyphomicrobiales</taxon>
        <taxon>Rhizobiaceae</taxon>
        <taxon>Rhizobium/Agrobacterium group</taxon>
        <taxon>Rhizobium</taxon>
    </lineage>
</organism>
<evidence type="ECO:0000256" key="3">
    <source>
        <dbReference type="ARBA" id="ARBA00022692"/>
    </source>
</evidence>
<evidence type="ECO:0000256" key="4">
    <source>
        <dbReference type="ARBA" id="ARBA00022989"/>
    </source>
</evidence>
<gene>
    <name evidence="7" type="ORF">F4695_003944</name>
</gene>
<evidence type="ECO:0000313" key="8">
    <source>
        <dbReference type="Proteomes" id="UP000585437"/>
    </source>
</evidence>
<dbReference type="GO" id="GO:0005886">
    <property type="term" value="C:plasma membrane"/>
    <property type="evidence" value="ECO:0007669"/>
    <property type="project" value="UniProtKB-SubCell"/>
</dbReference>
<dbReference type="PANTHER" id="PTHR39087:SF2">
    <property type="entry name" value="UPF0104 MEMBRANE PROTEIN MJ1595"/>
    <property type="match status" value="1"/>
</dbReference>
<keyword evidence="4 6" id="KW-1133">Transmembrane helix</keyword>
<proteinExistence type="predicted"/>
<dbReference type="EMBL" id="JACHBU010000009">
    <property type="protein sequence ID" value="MBB6510553.1"/>
    <property type="molecule type" value="Genomic_DNA"/>
</dbReference>
<dbReference type="Proteomes" id="UP000585437">
    <property type="component" value="Unassembled WGS sequence"/>
</dbReference>
<feature type="transmembrane region" description="Helical" evidence="6">
    <location>
        <begin position="208"/>
        <end position="227"/>
    </location>
</feature>
<comment type="caution">
    <text evidence="7">The sequence shown here is derived from an EMBL/GenBank/DDBJ whole genome shotgun (WGS) entry which is preliminary data.</text>
</comment>
<evidence type="ECO:0000256" key="5">
    <source>
        <dbReference type="ARBA" id="ARBA00023136"/>
    </source>
</evidence>
<dbReference type="PANTHER" id="PTHR39087">
    <property type="entry name" value="UPF0104 MEMBRANE PROTEIN MJ1595"/>
    <property type="match status" value="1"/>
</dbReference>